<comment type="subcellular location">
    <subcellularLocation>
        <location evidence="7">Cytoplasm</location>
        <location evidence="7">Nucleoid</location>
    </subcellularLocation>
</comment>
<organism evidence="9 10">
    <name type="scientific">Halothiobacillus neapolitanus (strain ATCC 23641 / DSM 15147 / CIP 104769 / NCIMB 8539 / c2)</name>
    <name type="common">Thiobacillus neapolitanus</name>
    <dbReference type="NCBI Taxonomy" id="555778"/>
    <lineage>
        <taxon>Bacteria</taxon>
        <taxon>Pseudomonadati</taxon>
        <taxon>Pseudomonadota</taxon>
        <taxon>Gammaproteobacteria</taxon>
        <taxon>Chromatiales</taxon>
        <taxon>Halothiobacillaceae</taxon>
        <taxon>Halothiobacillus</taxon>
    </lineage>
</organism>
<comment type="similarity">
    <text evidence="7">Belongs to the MraZ family.</text>
</comment>
<dbReference type="InterPro" id="IPR037914">
    <property type="entry name" value="SpoVT-AbrB_sf"/>
</dbReference>
<evidence type="ECO:0000256" key="5">
    <source>
        <dbReference type="ARBA" id="ARBA00023125"/>
    </source>
</evidence>
<dbReference type="GO" id="GO:0005737">
    <property type="term" value="C:cytoplasm"/>
    <property type="evidence" value="ECO:0007669"/>
    <property type="project" value="UniProtKB-UniRule"/>
</dbReference>
<dbReference type="eggNOG" id="COG2001">
    <property type="taxonomic scope" value="Bacteria"/>
</dbReference>
<dbReference type="InterPro" id="IPR003444">
    <property type="entry name" value="MraZ"/>
</dbReference>
<keyword evidence="5 7" id="KW-0238">DNA-binding</keyword>
<dbReference type="InterPro" id="IPR007159">
    <property type="entry name" value="SpoVT-AbrB_dom"/>
</dbReference>
<dbReference type="GO" id="GO:0000976">
    <property type="term" value="F:transcription cis-regulatory region binding"/>
    <property type="evidence" value="ECO:0007669"/>
    <property type="project" value="TreeGrafter"/>
</dbReference>
<dbReference type="RefSeq" id="WP_012823334.1">
    <property type="nucleotide sequence ID" value="NC_013422.1"/>
</dbReference>
<sequence length="149" mass="16565">MFKGITNLNLDGKGRLAMPTRHRAAFAAEEGQMVMTIDAQERCLLIYPLATWLIIEPQIDALPSFNAQANRVKRMLIGHATELTLDSAGRILVPTELRNHAELDKEVVLVGQGKKLELWSQPNWAAQTEVFFSESNDKNLPAALEAISL</sequence>
<keyword evidence="6 7" id="KW-0804">Transcription</keyword>
<protein>
    <recommendedName>
        <fullName evidence="1 7">Transcriptional regulator MraZ</fullName>
    </recommendedName>
</protein>
<comment type="subunit">
    <text evidence="7">Forms oligomers.</text>
</comment>
<name>D0KXX5_HALNC</name>
<dbReference type="AlphaFoldDB" id="D0KXX5"/>
<dbReference type="GO" id="GO:2000143">
    <property type="term" value="P:negative regulation of DNA-templated transcription initiation"/>
    <property type="evidence" value="ECO:0007669"/>
    <property type="project" value="TreeGrafter"/>
</dbReference>
<keyword evidence="4 7" id="KW-0805">Transcription regulation</keyword>
<dbReference type="PANTHER" id="PTHR34701">
    <property type="entry name" value="TRANSCRIPTIONAL REGULATOR MRAZ"/>
    <property type="match status" value="1"/>
</dbReference>
<evidence type="ECO:0000313" key="9">
    <source>
        <dbReference type="EMBL" id="ACX95298.1"/>
    </source>
</evidence>
<dbReference type="GO" id="GO:0009295">
    <property type="term" value="C:nucleoid"/>
    <property type="evidence" value="ECO:0007669"/>
    <property type="project" value="UniProtKB-SubCell"/>
</dbReference>
<dbReference type="InterPro" id="IPR035644">
    <property type="entry name" value="MraZ_C"/>
</dbReference>
<dbReference type="STRING" id="555778.Hneap_0441"/>
<evidence type="ECO:0000256" key="4">
    <source>
        <dbReference type="ARBA" id="ARBA00023015"/>
    </source>
</evidence>
<accession>D0KXX5</accession>
<dbReference type="CDD" id="cd16321">
    <property type="entry name" value="MraZ_C"/>
    <property type="match status" value="1"/>
</dbReference>
<keyword evidence="3" id="KW-0677">Repeat</keyword>
<dbReference type="InterPro" id="IPR020603">
    <property type="entry name" value="MraZ_dom"/>
</dbReference>
<feature type="domain" description="SpoVT-AbrB" evidence="8">
    <location>
        <begin position="80"/>
        <end position="123"/>
    </location>
</feature>
<dbReference type="EMBL" id="CP001801">
    <property type="protein sequence ID" value="ACX95298.1"/>
    <property type="molecule type" value="Genomic_DNA"/>
</dbReference>
<evidence type="ECO:0000256" key="6">
    <source>
        <dbReference type="ARBA" id="ARBA00023163"/>
    </source>
</evidence>
<dbReference type="CDD" id="cd16320">
    <property type="entry name" value="MraZ_N"/>
    <property type="match status" value="1"/>
</dbReference>
<evidence type="ECO:0000256" key="1">
    <source>
        <dbReference type="ARBA" id="ARBA00013860"/>
    </source>
</evidence>
<dbReference type="HAMAP" id="MF_01008">
    <property type="entry name" value="MraZ"/>
    <property type="match status" value="1"/>
</dbReference>
<dbReference type="HOGENOM" id="CLU_107907_2_0_6"/>
<proteinExistence type="inferred from homology"/>
<dbReference type="GO" id="GO:0003700">
    <property type="term" value="F:DNA-binding transcription factor activity"/>
    <property type="evidence" value="ECO:0007669"/>
    <property type="project" value="UniProtKB-UniRule"/>
</dbReference>
<dbReference type="InterPro" id="IPR038619">
    <property type="entry name" value="MraZ_sf"/>
</dbReference>
<dbReference type="SUPFAM" id="SSF89447">
    <property type="entry name" value="AbrB/MazE/MraZ-like"/>
    <property type="match status" value="1"/>
</dbReference>
<evidence type="ECO:0000256" key="2">
    <source>
        <dbReference type="ARBA" id="ARBA00022490"/>
    </source>
</evidence>
<gene>
    <name evidence="7" type="primary">mraZ</name>
    <name evidence="9" type="ordered locus">Hneap_0441</name>
</gene>
<dbReference type="NCBIfam" id="TIGR00242">
    <property type="entry name" value="division/cell wall cluster transcriptional repressor MraZ"/>
    <property type="match status" value="1"/>
</dbReference>
<evidence type="ECO:0000256" key="7">
    <source>
        <dbReference type="HAMAP-Rule" id="MF_01008"/>
    </source>
</evidence>
<evidence type="ECO:0000259" key="8">
    <source>
        <dbReference type="PROSITE" id="PS51740"/>
    </source>
</evidence>
<keyword evidence="10" id="KW-1185">Reference proteome</keyword>
<reference evidence="9 10" key="1">
    <citation type="submission" date="2009-10" db="EMBL/GenBank/DDBJ databases">
        <title>Complete sequence of Halothiobacillus neapolitanus c2.</title>
        <authorList>
            <consortium name="US DOE Joint Genome Institute"/>
            <person name="Lucas S."/>
            <person name="Copeland A."/>
            <person name="Lapidus A."/>
            <person name="Glavina del Rio T."/>
            <person name="Tice H."/>
            <person name="Bruce D."/>
            <person name="Goodwin L."/>
            <person name="Pitluck S."/>
            <person name="Davenport K."/>
            <person name="Brettin T."/>
            <person name="Detter J.C."/>
            <person name="Han C."/>
            <person name="Tapia R."/>
            <person name="Larimer F."/>
            <person name="Land M."/>
            <person name="Hauser L."/>
            <person name="Kyrpides N."/>
            <person name="Mikhailova N."/>
            <person name="Kerfeld C."/>
            <person name="Cannon G."/>
            <person name="Heinhort S."/>
        </authorList>
    </citation>
    <scope>NUCLEOTIDE SEQUENCE [LARGE SCALE GENOMIC DNA]</scope>
    <source>
        <strain evidence="10">ATCC 23641 / c2</strain>
    </source>
</reference>
<feature type="domain" description="SpoVT-AbrB" evidence="8">
    <location>
        <begin position="5"/>
        <end position="51"/>
    </location>
</feature>
<dbReference type="PANTHER" id="PTHR34701:SF1">
    <property type="entry name" value="TRANSCRIPTIONAL REGULATOR MRAZ"/>
    <property type="match status" value="1"/>
</dbReference>
<dbReference type="Gene3D" id="3.40.1550.20">
    <property type="entry name" value="Transcriptional regulator MraZ domain"/>
    <property type="match status" value="1"/>
</dbReference>
<dbReference type="KEGG" id="hna:Hneap_0441"/>
<evidence type="ECO:0000313" key="10">
    <source>
        <dbReference type="Proteomes" id="UP000009102"/>
    </source>
</evidence>
<dbReference type="PROSITE" id="PS51740">
    <property type="entry name" value="SPOVT_ABRB"/>
    <property type="match status" value="2"/>
</dbReference>
<dbReference type="InterPro" id="IPR035642">
    <property type="entry name" value="MraZ_N"/>
</dbReference>
<evidence type="ECO:0000256" key="3">
    <source>
        <dbReference type="ARBA" id="ARBA00022737"/>
    </source>
</evidence>
<keyword evidence="2 7" id="KW-0963">Cytoplasm</keyword>
<dbReference type="Pfam" id="PF02381">
    <property type="entry name" value="MraZ"/>
    <property type="match status" value="2"/>
</dbReference>
<dbReference type="OrthoDB" id="9807753at2"/>
<dbReference type="Proteomes" id="UP000009102">
    <property type="component" value="Chromosome"/>
</dbReference>